<sequence>MDLIKINLLPYREMREAKQKQQFQAIMMIGGLIGVAVAGAIYMYLSQAIETQESRNASLQTGMTELENQLKTIDELEKRKHNFLERKQKVEELDQKRFEGARIIDSLNQVVPQGSYLMTLRGTDGKGNKPGNEYFLEGKAVADTKIAALMAALPSTGIFDVPELVEIQKVDDGQKFTLKSILVDQVYKPKPVAATAASAAKSASSATPPANK</sequence>
<reference evidence="3 4" key="2">
    <citation type="submission" date="2011-10" db="EMBL/GenBank/DDBJ databases">
        <title>The Genome Sequence of Simonsiella muelleri ATCC 29453.</title>
        <authorList>
            <consortium name="The Broad Institute Genome Sequencing Platform"/>
            <consortium name="The Broad Institute Genome Sequencing Center for Infectious Disease"/>
            <person name="Earl A."/>
            <person name="Ward D."/>
            <person name="Feldgarden M."/>
            <person name="Gevers D."/>
            <person name="Izard J."/>
            <person name="Baranova O.V."/>
            <person name="Blanton J.M."/>
            <person name="Tanner A.C."/>
            <person name="Dewhirst F."/>
            <person name="Young S.K."/>
            <person name="Zeng Q."/>
            <person name="Gargeya S."/>
            <person name="Fitzgerald M."/>
            <person name="Haas B."/>
            <person name="Abouelleil A."/>
            <person name="Alvarado L."/>
            <person name="Arachchi H.M."/>
            <person name="Berlin A."/>
            <person name="Brown A."/>
            <person name="Chapman S.B."/>
            <person name="Chen Z."/>
            <person name="Dunbar C."/>
            <person name="Freedman E."/>
            <person name="Gearin G."/>
            <person name="Goldberg J."/>
            <person name="Griggs A."/>
            <person name="Gujja S."/>
            <person name="Heiman D."/>
            <person name="Howarth C."/>
            <person name="Larson L."/>
            <person name="Lui A."/>
            <person name="MacDonald P.J.P."/>
            <person name="Montmayeur A."/>
            <person name="Murphy C."/>
            <person name="Neiman D."/>
            <person name="Pearson M."/>
            <person name="Priest M."/>
            <person name="Roberts A."/>
            <person name="Saif S."/>
            <person name="Shea T."/>
            <person name="Shenoy N."/>
            <person name="Sisk P."/>
            <person name="Stolte C."/>
            <person name="Sykes S."/>
            <person name="Wortman J."/>
            <person name="Nusbaum C."/>
            <person name="Birren B."/>
        </authorList>
    </citation>
    <scope>NUCLEOTIDE SEQUENCE [LARGE SCALE GENOMIC DNA]</scope>
    <source>
        <strain evidence="3 4">ATCC 29453</strain>
    </source>
</reference>
<protein>
    <recommendedName>
        <fullName evidence="5">Fimbrial assembly protein PilN</fullName>
    </recommendedName>
</protein>
<dbReference type="PANTHER" id="PTHR40278:SF2">
    <property type="entry name" value="TYPE IV PILUS INNER MEMBRANE COMPONENT PILN"/>
    <property type="match status" value="1"/>
</dbReference>
<accession>V9HMJ8</accession>
<dbReference type="PANTHER" id="PTHR40278">
    <property type="entry name" value="DNA UTILIZATION PROTEIN HOFN"/>
    <property type="match status" value="1"/>
</dbReference>
<dbReference type="STRING" id="641147.HMPREF9021_00556"/>
<evidence type="ECO:0000313" key="4">
    <source>
        <dbReference type="Proteomes" id="UP000017813"/>
    </source>
</evidence>
<dbReference type="Proteomes" id="UP000017813">
    <property type="component" value="Unassembled WGS sequence"/>
</dbReference>
<dbReference type="HOGENOM" id="CLU_081304_1_2_4"/>
<dbReference type="AlphaFoldDB" id="V9HMJ8"/>
<keyword evidence="2" id="KW-0812">Transmembrane</keyword>
<evidence type="ECO:0000256" key="1">
    <source>
        <dbReference type="SAM" id="Coils"/>
    </source>
</evidence>
<reference evidence="3 4" key="1">
    <citation type="submission" date="2010-03" db="EMBL/GenBank/DDBJ databases">
        <authorList>
            <consortium name="The Broad Institute Genome Sequencing Platform"/>
            <person name="Ward D."/>
            <person name="Earl A."/>
            <person name="Feldgarden M."/>
            <person name="Gevers D."/>
            <person name="Young S."/>
            <person name="Zeng Q."/>
            <person name="Koehrsen M."/>
            <person name="Alvarado L."/>
            <person name="Berlin A.M."/>
            <person name="Borenstein D."/>
            <person name="Chapman S.B."/>
            <person name="Chen Z."/>
            <person name="Engels R."/>
            <person name="Freedman E."/>
            <person name="Gellesch M."/>
            <person name="Goldberg J."/>
            <person name="Griggs A."/>
            <person name="Gujja S."/>
            <person name="Heilman E.R."/>
            <person name="Heiman D.I."/>
            <person name="Hepburn T.A."/>
            <person name="Howarth C."/>
            <person name="Jen D."/>
            <person name="Larson L."/>
            <person name="Mehta T."/>
            <person name="Park D."/>
            <person name="Pearson M."/>
            <person name="Richards J."/>
            <person name="Roberts A."/>
            <person name="Saif S."/>
            <person name="Shea T.D."/>
            <person name="Shenoy N."/>
            <person name="Sisk P."/>
            <person name="Stolte C."/>
            <person name="Sykes S.N."/>
            <person name="Walk T."/>
            <person name="White J."/>
            <person name="Yandava C."/>
            <person name="Izard J."/>
            <person name="Baranova O.V."/>
            <person name="Blanton J.M."/>
            <person name="Tanner A.C."/>
            <person name="Dewhirst F."/>
            <person name="Haas B."/>
            <person name="Nusbaum C."/>
            <person name="Birren B."/>
        </authorList>
    </citation>
    <scope>NUCLEOTIDE SEQUENCE [LARGE SCALE GENOMIC DNA]</scope>
    <source>
        <strain evidence="3 4">ATCC 29453</strain>
    </source>
</reference>
<dbReference type="Pfam" id="PF05137">
    <property type="entry name" value="PilN"/>
    <property type="match status" value="1"/>
</dbReference>
<organism evidence="3 4">
    <name type="scientific">Simonsiella muelleri ATCC 29453</name>
    <dbReference type="NCBI Taxonomy" id="641147"/>
    <lineage>
        <taxon>Bacteria</taxon>
        <taxon>Pseudomonadati</taxon>
        <taxon>Pseudomonadota</taxon>
        <taxon>Betaproteobacteria</taxon>
        <taxon>Neisseriales</taxon>
        <taxon>Neisseriaceae</taxon>
        <taxon>Simonsiella</taxon>
    </lineage>
</organism>
<dbReference type="InterPro" id="IPR052534">
    <property type="entry name" value="Extracell_DNA_Util/SecSys_Comp"/>
</dbReference>
<proteinExistence type="predicted"/>
<dbReference type="EMBL" id="ADCY02000009">
    <property type="protein sequence ID" value="EFG31288.1"/>
    <property type="molecule type" value="Genomic_DNA"/>
</dbReference>
<evidence type="ECO:0000313" key="3">
    <source>
        <dbReference type="EMBL" id="EFG31288.1"/>
    </source>
</evidence>
<keyword evidence="4" id="KW-1185">Reference proteome</keyword>
<dbReference type="GO" id="GO:0043107">
    <property type="term" value="P:type IV pilus-dependent motility"/>
    <property type="evidence" value="ECO:0007669"/>
    <property type="project" value="TreeGrafter"/>
</dbReference>
<dbReference type="GO" id="GO:0043683">
    <property type="term" value="P:type IV pilus assembly"/>
    <property type="evidence" value="ECO:0007669"/>
    <property type="project" value="TreeGrafter"/>
</dbReference>
<feature type="transmembrane region" description="Helical" evidence="2">
    <location>
        <begin position="25"/>
        <end position="45"/>
    </location>
</feature>
<keyword evidence="2" id="KW-0472">Membrane</keyword>
<dbReference type="RefSeq" id="WP_002641342.1">
    <property type="nucleotide sequence ID" value="NZ_CP019448.1"/>
</dbReference>
<dbReference type="OrthoDB" id="5296173at2"/>
<keyword evidence="2" id="KW-1133">Transmembrane helix</keyword>
<dbReference type="InterPro" id="IPR007813">
    <property type="entry name" value="PilN"/>
</dbReference>
<evidence type="ECO:0008006" key="5">
    <source>
        <dbReference type="Google" id="ProtNLM"/>
    </source>
</evidence>
<name>V9HMJ8_9NEIS</name>
<dbReference type="KEGG" id="smur:BWP33_10490"/>
<gene>
    <name evidence="3" type="ORF">HMPREF9021_00556</name>
</gene>
<comment type="caution">
    <text evidence="3">The sequence shown here is derived from an EMBL/GenBank/DDBJ whole genome shotgun (WGS) entry which is preliminary data.</text>
</comment>
<keyword evidence="1" id="KW-0175">Coiled coil</keyword>
<evidence type="ECO:0000256" key="2">
    <source>
        <dbReference type="SAM" id="Phobius"/>
    </source>
</evidence>
<dbReference type="eggNOG" id="COG3166">
    <property type="taxonomic scope" value="Bacteria"/>
</dbReference>
<feature type="coiled-coil region" evidence="1">
    <location>
        <begin position="49"/>
        <end position="93"/>
    </location>
</feature>